<keyword evidence="1" id="KW-0808">Transferase</keyword>
<dbReference type="KEGG" id="plak:A1s21155_00205"/>
<dbReference type="PANTHER" id="PTHR21485:SF6">
    <property type="entry name" value="N-ACYLNEURAMINATE CYTIDYLYLTRANSFERASE-RELATED"/>
    <property type="match status" value="1"/>
</dbReference>
<dbReference type="Proteomes" id="UP000217216">
    <property type="component" value="Chromosome"/>
</dbReference>
<protein>
    <submittedName>
        <fullName evidence="1">N-acylneuraminate cytidylyltransferase</fullName>
    </submittedName>
</protein>
<name>A0AAC9YUA6_9ACTN</name>
<dbReference type="AlphaFoldDB" id="A0AAC9YUA6"/>
<dbReference type="SUPFAM" id="SSF53448">
    <property type="entry name" value="Nucleotide-diphospho-sugar transferases"/>
    <property type="match status" value="1"/>
</dbReference>
<evidence type="ECO:0000313" key="1">
    <source>
        <dbReference type="EMBL" id="ASY12667.1"/>
    </source>
</evidence>
<evidence type="ECO:0000313" key="2">
    <source>
        <dbReference type="Proteomes" id="UP000217216"/>
    </source>
</evidence>
<dbReference type="PANTHER" id="PTHR21485">
    <property type="entry name" value="HAD SUPERFAMILY MEMBERS CMAS AND KDSC"/>
    <property type="match status" value="1"/>
</dbReference>
<dbReference type="InterPro" id="IPR003329">
    <property type="entry name" value="Cytidylyl_trans"/>
</dbReference>
<proteinExistence type="predicted"/>
<keyword evidence="1" id="KW-0548">Nucleotidyltransferase</keyword>
<dbReference type="InterPro" id="IPR050793">
    <property type="entry name" value="CMP-NeuNAc_synthase"/>
</dbReference>
<keyword evidence="2" id="KW-1185">Reference proteome</keyword>
<reference evidence="1 2" key="1">
    <citation type="submission" date="2016-07" db="EMBL/GenBank/DDBJ databases">
        <title>High microdiversification within the ubiquitous acI lineage of Actinobacteria.</title>
        <authorList>
            <person name="Neuenschwander S.M."/>
            <person name="Salcher M."/>
            <person name="Ghai R."/>
            <person name="Pernthaler J."/>
        </authorList>
    </citation>
    <scope>NUCLEOTIDE SEQUENCE [LARGE SCALE GENOMIC DNA]</scope>
    <source>
        <strain evidence="1">MMS-21-155</strain>
    </source>
</reference>
<dbReference type="EMBL" id="CP016770">
    <property type="protein sequence ID" value="ASY12667.1"/>
    <property type="molecule type" value="Genomic_DNA"/>
</dbReference>
<dbReference type="Pfam" id="PF02348">
    <property type="entry name" value="CTP_transf_3"/>
    <property type="match status" value="1"/>
</dbReference>
<organism evidence="1 2">
    <name type="scientific">Candidatus Planktophila dulcis</name>
    <dbReference type="NCBI Taxonomy" id="1884914"/>
    <lineage>
        <taxon>Bacteria</taxon>
        <taxon>Bacillati</taxon>
        <taxon>Actinomycetota</taxon>
        <taxon>Actinomycetes</taxon>
        <taxon>Candidatus Nanopelagicales</taxon>
        <taxon>Candidatus Nanopelagicaceae</taxon>
        <taxon>Candidatus Planktophila</taxon>
    </lineage>
</organism>
<gene>
    <name evidence="1" type="ORF">A1s21155_00205</name>
</gene>
<dbReference type="Gene3D" id="3.90.550.10">
    <property type="entry name" value="Spore Coat Polysaccharide Biosynthesis Protein SpsA, Chain A"/>
    <property type="match status" value="1"/>
</dbReference>
<dbReference type="InterPro" id="IPR029044">
    <property type="entry name" value="Nucleotide-diphossugar_trans"/>
</dbReference>
<dbReference type="GO" id="GO:0008781">
    <property type="term" value="F:N-acylneuraminate cytidylyltransferase activity"/>
    <property type="evidence" value="ECO:0007669"/>
    <property type="project" value="TreeGrafter"/>
</dbReference>
<sequence>MFTAILPIKFNSERIPGKNFRNFLGAPLYLHILRSLLAVEPITKIIINTDAPKSEFNSEIDNPRIEFSKRPEYLLGESMSMNSIIEYEVKRSGGDLFFMTHTTNPLLSASTILGMLQMYTSKISEYNSVVSVSKFFGRFLDQEGQPLNHTPSSLLRTQDLDPVLFENSCGYVFSKESFSTSKSRIGSKPLFFDTPKLESIDIDDEDDWKLAEAMAEFRDRNV</sequence>
<accession>A0AAC9YUA6</accession>